<feature type="transmembrane region" description="Helical" evidence="1">
    <location>
        <begin position="173"/>
        <end position="192"/>
    </location>
</feature>
<feature type="transmembrane region" description="Helical" evidence="1">
    <location>
        <begin position="53"/>
        <end position="77"/>
    </location>
</feature>
<keyword evidence="1" id="KW-1133">Transmembrane helix</keyword>
<name>A0A5C3KZ20_COPMA</name>
<dbReference type="Proteomes" id="UP000307440">
    <property type="component" value="Unassembled WGS sequence"/>
</dbReference>
<proteinExistence type="predicted"/>
<protein>
    <recommendedName>
        <fullName evidence="4">G-protein coupled receptors family 1 profile domain-containing protein</fullName>
    </recommendedName>
</protein>
<sequence>MTEPSFVLSSLVSSSRTIYTSDAACLVLWAADYLHTLPLEARLLRCPYDSSDLFLSATFVLLRYLPAFQIIISLILRASAYNSPEALCLARSAIVMAMVTIGIFASQGLLFLRVYVIWGPILVLKLILTALGVLTAIPALALIIQYQRSVKNIYTQYDLIRCPQETTEARLLAIVWVIVFFNEALMTALTLLGGFRKHRITSAPIPLIFCRNGATYFMVLGAITACNVIASFINHEYMYLVLVLQHTLHAMCATRMILHIRKTARIDRNTLGVTMDSLPWRNNSWPVFQHGGKSDISGITEATKETLEVKV</sequence>
<accession>A0A5C3KZ20</accession>
<organism evidence="2 3">
    <name type="scientific">Coprinopsis marcescibilis</name>
    <name type="common">Agaric fungus</name>
    <name type="synonym">Psathyrella marcescibilis</name>
    <dbReference type="NCBI Taxonomy" id="230819"/>
    <lineage>
        <taxon>Eukaryota</taxon>
        <taxon>Fungi</taxon>
        <taxon>Dikarya</taxon>
        <taxon>Basidiomycota</taxon>
        <taxon>Agaricomycotina</taxon>
        <taxon>Agaricomycetes</taxon>
        <taxon>Agaricomycetidae</taxon>
        <taxon>Agaricales</taxon>
        <taxon>Agaricineae</taxon>
        <taxon>Psathyrellaceae</taxon>
        <taxon>Coprinopsis</taxon>
    </lineage>
</organism>
<reference evidence="2 3" key="1">
    <citation type="journal article" date="2019" name="Nat. Ecol. Evol.">
        <title>Megaphylogeny resolves global patterns of mushroom evolution.</title>
        <authorList>
            <person name="Varga T."/>
            <person name="Krizsan K."/>
            <person name="Foldi C."/>
            <person name="Dima B."/>
            <person name="Sanchez-Garcia M."/>
            <person name="Sanchez-Ramirez S."/>
            <person name="Szollosi G.J."/>
            <person name="Szarkandi J.G."/>
            <person name="Papp V."/>
            <person name="Albert L."/>
            <person name="Andreopoulos W."/>
            <person name="Angelini C."/>
            <person name="Antonin V."/>
            <person name="Barry K.W."/>
            <person name="Bougher N.L."/>
            <person name="Buchanan P."/>
            <person name="Buyck B."/>
            <person name="Bense V."/>
            <person name="Catcheside P."/>
            <person name="Chovatia M."/>
            <person name="Cooper J."/>
            <person name="Damon W."/>
            <person name="Desjardin D."/>
            <person name="Finy P."/>
            <person name="Geml J."/>
            <person name="Haridas S."/>
            <person name="Hughes K."/>
            <person name="Justo A."/>
            <person name="Karasinski D."/>
            <person name="Kautmanova I."/>
            <person name="Kiss B."/>
            <person name="Kocsube S."/>
            <person name="Kotiranta H."/>
            <person name="LaButti K.M."/>
            <person name="Lechner B.E."/>
            <person name="Liimatainen K."/>
            <person name="Lipzen A."/>
            <person name="Lukacs Z."/>
            <person name="Mihaltcheva S."/>
            <person name="Morgado L.N."/>
            <person name="Niskanen T."/>
            <person name="Noordeloos M.E."/>
            <person name="Ohm R.A."/>
            <person name="Ortiz-Santana B."/>
            <person name="Ovrebo C."/>
            <person name="Racz N."/>
            <person name="Riley R."/>
            <person name="Savchenko A."/>
            <person name="Shiryaev A."/>
            <person name="Soop K."/>
            <person name="Spirin V."/>
            <person name="Szebenyi C."/>
            <person name="Tomsovsky M."/>
            <person name="Tulloss R.E."/>
            <person name="Uehling J."/>
            <person name="Grigoriev I.V."/>
            <person name="Vagvolgyi C."/>
            <person name="Papp T."/>
            <person name="Martin F.M."/>
            <person name="Miettinen O."/>
            <person name="Hibbett D.S."/>
            <person name="Nagy L.G."/>
        </authorList>
    </citation>
    <scope>NUCLEOTIDE SEQUENCE [LARGE SCALE GENOMIC DNA]</scope>
    <source>
        <strain evidence="2 3">CBS 121175</strain>
    </source>
</reference>
<feature type="transmembrane region" description="Helical" evidence="1">
    <location>
        <begin position="89"/>
        <end position="110"/>
    </location>
</feature>
<dbReference type="STRING" id="230819.A0A5C3KZ20"/>
<feature type="transmembrane region" description="Helical" evidence="1">
    <location>
        <begin position="213"/>
        <end position="233"/>
    </location>
</feature>
<evidence type="ECO:0000313" key="3">
    <source>
        <dbReference type="Proteomes" id="UP000307440"/>
    </source>
</evidence>
<keyword evidence="3" id="KW-1185">Reference proteome</keyword>
<keyword evidence="1" id="KW-0472">Membrane</keyword>
<dbReference type="EMBL" id="ML210181">
    <property type="protein sequence ID" value="TFK25846.1"/>
    <property type="molecule type" value="Genomic_DNA"/>
</dbReference>
<evidence type="ECO:0000313" key="2">
    <source>
        <dbReference type="EMBL" id="TFK25846.1"/>
    </source>
</evidence>
<keyword evidence="1" id="KW-0812">Transmembrane</keyword>
<evidence type="ECO:0008006" key="4">
    <source>
        <dbReference type="Google" id="ProtNLM"/>
    </source>
</evidence>
<feature type="transmembrane region" description="Helical" evidence="1">
    <location>
        <begin position="122"/>
        <end position="144"/>
    </location>
</feature>
<dbReference type="OrthoDB" id="2955592at2759"/>
<evidence type="ECO:0000256" key="1">
    <source>
        <dbReference type="SAM" id="Phobius"/>
    </source>
</evidence>
<dbReference type="AlphaFoldDB" id="A0A5C3KZ20"/>
<gene>
    <name evidence="2" type="ORF">FA15DRAFT_755467</name>
</gene>